<name>A0A1R2BIF8_9CILI</name>
<evidence type="ECO:0000313" key="3">
    <source>
        <dbReference type="EMBL" id="OMJ76538.1"/>
    </source>
</evidence>
<feature type="compositionally biased region" description="Polar residues" evidence="2">
    <location>
        <begin position="7"/>
        <end position="26"/>
    </location>
</feature>
<comment type="caution">
    <text evidence="3">The sequence shown here is derived from an EMBL/GenBank/DDBJ whole genome shotgun (WGS) entry which is preliminary data.</text>
</comment>
<evidence type="ECO:0000256" key="2">
    <source>
        <dbReference type="SAM" id="MobiDB-lite"/>
    </source>
</evidence>
<dbReference type="OrthoDB" id="678967at2759"/>
<feature type="coiled-coil region" evidence="1">
    <location>
        <begin position="609"/>
        <end position="636"/>
    </location>
</feature>
<gene>
    <name evidence="3" type="ORF">SteCoe_24076</name>
</gene>
<organism evidence="3 4">
    <name type="scientific">Stentor coeruleus</name>
    <dbReference type="NCBI Taxonomy" id="5963"/>
    <lineage>
        <taxon>Eukaryota</taxon>
        <taxon>Sar</taxon>
        <taxon>Alveolata</taxon>
        <taxon>Ciliophora</taxon>
        <taxon>Postciliodesmatophora</taxon>
        <taxon>Heterotrichea</taxon>
        <taxon>Heterotrichida</taxon>
        <taxon>Stentoridae</taxon>
        <taxon>Stentor</taxon>
    </lineage>
</organism>
<keyword evidence="1" id="KW-0175">Coiled coil</keyword>
<feature type="coiled-coil region" evidence="1">
    <location>
        <begin position="768"/>
        <end position="1075"/>
    </location>
</feature>
<dbReference type="Proteomes" id="UP000187209">
    <property type="component" value="Unassembled WGS sequence"/>
</dbReference>
<feature type="coiled-coil region" evidence="1">
    <location>
        <begin position="215"/>
        <end position="282"/>
    </location>
</feature>
<feature type="coiled-coil region" evidence="1">
    <location>
        <begin position="415"/>
        <end position="458"/>
    </location>
</feature>
<accession>A0A1R2BIF8</accession>
<dbReference type="SMR" id="A0A1R2BIF8"/>
<keyword evidence="4" id="KW-1185">Reference proteome</keyword>
<sequence length="1507" mass="177892">MKRKFDSTQNPNTTSSGSPNPKLISNSYQQNKLKPLPLDFSAEMACFSPPRTDHKAYLSPHSMNSFDIEFSAESFREKCPSRASKIRFLEMNIEQNRLSYENEKKVMKEYIELLKRKLYILTNGDGKVCDDASELSNENFRLKDEVSSLKSIISDKEGKILTLQDEIQAKSSEILQLTKRLEFNKSTYQNPINKNDQLSAAKLQENLQYKLKIENINLMEQLKEKEKEIQFLRTERKYTVDAKAPSYKQLTIELKDKVNKSMEMYEKEINKIKDQVERLDSRLILSAKSIRFLQNNNLVETYKSKELEKKSENFLKAISTRNEALNSQADAISSLEEKIKELHNTLADKDENIDKLRQEIFEYKISFDGQKTKFDGIIQQKDREIYNIKAKLGYDAKKQDDKIISLQNSLLDVSKENLRLHIEIEERKNDCLNKSDEIKAQEKKIRSLEDKTRVLQLQVIENENKEADEPKDKFNYSKLLDEKSKLMQTFELSMTEQKIKQRDLNERLEKTKNKLKKMLEINREAERNIKNSLQRNDCLKSEITEKDSVIICLQKKIDEMEKVIKDLDEKTQKDKVKNKEVEEIKHQKQISEIEVKEKSKVIEYQREIISELELAIKKCTNELMGIKEELAKKEKADSIILENVVLEKNIEIEECKMLLKNTISEKDQEIFKLQETISNNETIYNIEIENLQKSLAQAETSTSDSLKDKEKLNYEHIDNLKTHYENEIGLLTEKLAKTEQEHQNEIFCIEGQYNIKLDKLKQEDNLKMSKLNMEKGIIEKELDAKNNKIIEITEELDKIKQEANMKTNKVKLKKGALEIELEEKNAKIKEIIEESNQERQENNLKINKLNLENEQLNNKLEEKNNKIKEILNNFEKFKQEENMKISKLYLEKEEFDKYIEEKDNKIKEILGELNKTKQEEKAVVNKLTTEKNSFEKQHDEKVMKIKELQEQINQLKQENITKINKLKIEKDAIVKELEEKNNNMNNAIEELNKTKQEEKSKICKISLEKRELENDLEVKNAKIKELLDEFNHLKQEEKLKTCKLNLEKVSLEKELEEKTTEIKTILGDIDKLKLEIKKADFEWRRDNDNMKKFYDGLLNKIEISLQSIWDQIKSKDFSNFHLETNDHDNENMVKIIFSYINRIDSGIKCFDQELNIITQLKTQLIQKTQETEESVKRIKSLLNENATLKYQEEKNKKLIELKKDNMEKQNFQIEEIILKVSEYEKIISQKKTKCKEKSLKISKLEKENQELIKKIDGYESIVNELHDGISSNEEKRKEIEDSLMKQIHLAKSEVKRLNTVDEKNKDDIKILKEIIGKLEGQINLLEKDKQKIIEDNEIVRNRVLELEKKNKCMHGDEFNQYKMHIKELENLLQELSRKITDLQKQIDQDQVKIKKLREKNLEQNNPNTVKRLEMQLKEKDNECYSLQKDIEMLLKGTEKISSVKDTISSILKEVREQEQMFKDLRAINIHTFEGRQALKILKEKSEEQERSSTELAALVMQIIESIR</sequence>
<feature type="coiled-coil region" evidence="1">
    <location>
        <begin position="1308"/>
        <end position="1429"/>
    </location>
</feature>
<evidence type="ECO:0000256" key="1">
    <source>
        <dbReference type="SAM" id="Coils"/>
    </source>
</evidence>
<feature type="coiled-coil region" evidence="1">
    <location>
        <begin position="1227"/>
        <end position="1261"/>
    </location>
</feature>
<reference evidence="3 4" key="1">
    <citation type="submission" date="2016-11" db="EMBL/GenBank/DDBJ databases">
        <title>The macronuclear genome of Stentor coeruleus: a giant cell with tiny introns.</title>
        <authorList>
            <person name="Slabodnick M."/>
            <person name="Ruby J.G."/>
            <person name="Reiff S.B."/>
            <person name="Swart E.C."/>
            <person name="Gosai S."/>
            <person name="Prabakaran S."/>
            <person name="Witkowska E."/>
            <person name="Larue G.E."/>
            <person name="Fisher S."/>
            <person name="Freeman R.M."/>
            <person name="Gunawardena J."/>
            <person name="Chu W."/>
            <person name="Stover N.A."/>
            <person name="Gregory B.D."/>
            <person name="Nowacki M."/>
            <person name="Derisi J."/>
            <person name="Roy S.W."/>
            <person name="Marshall W.F."/>
            <person name="Sood P."/>
        </authorList>
    </citation>
    <scope>NUCLEOTIDE SEQUENCE [LARGE SCALE GENOMIC DNA]</scope>
    <source>
        <strain evidence="3">WM001</strain>
    </source>
</reference>
<feature type="coiled-coil region" evidence="1">
    <location>
        <begin position="325"/>
        <end position="366"/>
    </location>
</feature>
<protein>
    <submittedName>
        <fullName evidence="3">Uncharacterized protein</fullName>
    </submittedName>
</protein>
<feature type="coiled-coil region" evidence="1">
    <location>
        <begin position="494"/>
        <end position="573"/>
    </location>
</feature>
<feature type="region of interest" description="Disordered" evidence="2">
    <location>
        <begin position="1"/>
        <end position="26"/>
    </location>
</feature>
<proteinExistence type="predicted"/>
<dbReference type="EMBL" id="MPUH01000626">
    <property type="protein sequence ID" value="OMJ76538.1"/>
    <property type="molecule type" value="Genomic_DNA"/>
</dbReference>
<evidence type="ECO:0000313" key="4">
    <source>
        <dbReference type="Proteomes" id="UP000187209"/>
    </source>
</evidence>